<proteinExistence type="predicted"/>
<gene>
    <name evidence="1" type="ORF">HELGO_WM33198</name>
</gene>
<protein>
    <submittedName>
        <fullName evidence="1">Uncharacterized protein</fullName>
    </submittedName>
</protein>
<name>A0A6S6SM79_9BACT</name>
<dbReference type="EMBL" id="CACVAZ010000032">
    <property type="protein sequence ID" value="CAA6806366.1"/>
    <property type="molecule type" value="Genomic_DNA"/>
</dbReference>
<sequence length="33" mass="3843">MKIKSDQIGNLDYVDGFNEYYGYGKINVSRLLE</sequence>
<accession>A0A6S6SM79</accession>
<reference evidence="1" key="1">
    <citation type="submission" date="2020-01" db="EMBL/GenBank/DDBJ databases">
        <authorList>
            <person name="Meier V. D."/>
            <person name="Meier V D."/>
        </authorList>
    </citation>
    <scope>NUCLEOTIDE SEQUENCE</scope>
    <source>
        <strain evidence="1">HLG_WM_MAG_02</strain>
    </source>
</reference>
<organism evidence="1">
    <name type="scientific">uncultured Sulfurovum sp</name>
    <dbReference type="NCBI Taxonomy" id="269237"/>
    <lineage>
        <taxon>Bacteria</taxon>
        <taxon>Pseudomonadati</taxon>
        <taxon>Campylobacterota</taxon>
        <taxon>Epsilonproteobacteria</taxon>
        <taxon>Campylobacterales</taxon>
        <taxon>Sulfurovaceae</taxon>
        <taxon>Sulfurovum</taxon>
        <taxon>environmental samples</taxon>
    </lineage>
</organism>
<evidence type="ECO:0000313" key="1">
    <source>
        <dbReference type="EMBL" id="CAA6806366.1"/>
    </source>
</evidence>
<dbReference type="AlphaFoldDB" id="A0A6S6SM79"/>